<keyword evidence="4" id="KW-1185">Reference proteome</keyword>
<dbReference type="InterPro" id="IPR008325">
    <property type="entry name" value="EipA-like"/>
</dbReference>
<feature type="compositionally biased region" description="Low complexity" evidence="1">
    <location>
        <begin position="47"/>
        <end position="61"/>
    </location>
</feature>
<feature type="signal peptide" evidence="2">
    <location>
        <begin position="1"/>
        <end position="24"/>
    </location>
</feature>
<protein>
    <submittedName>
        <fullName evidence="3">DUF1134 domain-containing protein</fullName>
    </submittedName>
</protein>
<feature type="region of interest" description="Disordered" evidence="1">
    <location>
        <begin position="34"/>
        <end position="117"/>
    </location>
</feature>
<feature type="compositionally biased region" description="Low complexity" evidence="1">
    <location>
        <begin position="86"/>
        <end position="104"/>
    </location>
</feature>
<feature type="compositionally biased region" description="Pro residues" evidence="1">
    <location>
        <begin position="72"/>
        <end position="85"/>
    </location>
</feature>
<name>A0A974NV44_9SPHN</name>
<evidence type="ECO:0000313" key="3">
    <source>
        <dbReference type="EMBL" id="QQV77526.1"/>
    </source>
</evidence>
<evidence type="ECO:0000256" key="2">
    <source>
        <dbReference type="SAM" id="SignalP"/>
    </source>
</evidence>
<dbReference type="Pfam" id="PF06577">
    <property type="entry name" value="EipA"/>
    <property type="match status" value="1"/>
</dbReference>
<gene>
    <name evidence="3" type="ORF">H5J25_01555</name>
</gene>
<dbReference type="EMBL" id="CP061035">
    <property type="protein sequence ID" value="QQV77526.1"/>
    <property type="molecule type" value="Genomic_DNA"/>
</dbReference>
<accession>A0A974NV44</accession>
<dbReference type="AlphaFoldDB" id="A0A974NV44"/>
<dbReference type="KEGG" id="sari:H5J25_01555"/>
<evidence type="ECO:0000256" key="1">
    <source>
        <dbReference type="SAM" id="MobiDB-lite"/>
    </source>
</evidence>
<proteinExistence type="predicted"/>
<dbReference type="Proteomes" id="UP000595894">
    <property type="component" value="Chromosome"/>
</dbReference>
<sequence>MSMRRVIATVLMTALMLGSGPVIAQDTVRTIDPNQAIDGDLSAPRGQTPRVQTPPRVQVPPRIQPSQADTPTAPPAYPPYNPPAAAPLAATPPAAALPADQQQDAAREGATAVAASSQTFDRPELLAAAEGVFGKGTAGLAGMLEKILKEQGQPNAYVAGREAGGAFVVGLRYGNGQLFHKIEGEQPVHWTGPSVGFDIGGDASKVFVLVYNLYDTEELYKGRFAAGEGRLFFIGGFAATYLRKGDKVVIPIRLGVGWRQGVNLGYMKFTHKTNWFPF</sequence>
<organism evidence="3 4">
    <name type="scientific">Sphingomonas aliaeris</name>
    <dbReference type="NCBI Taxonomy" id="2759526"/>
    <lineage>
        <taxon>Bacteria</taxon>
        <taxon>Pseudomonadati</taxon>
        <taxon>Pseudomonadota</taxon>
        <taxon>Alphaproteobacteria</taxon>
        <taxon>Sphingomonadales</taxon>
        <taxon>Sphingomonadaceae</taxon>
        <taxon>Sphingomonas</taxon>
    </lineage>
</organism>
<reference evidence="4" key="1">
    <citation type="submission" date="2020-09" db="EMBL/GenBank/DDBJ databases">
        <title>Sphingomonas sp., a new species isolated from pork steak.</title>
        <authorList>
            <person name="Heidler von Heilborn D."/>
        </authorList>
    </citation>
    <scope>NUCLEOTIDE SEQUENCE [LARGE SCALE GENOMIC DNA]</scope>
</reference>
<feature type="chain" id="PRO_5037676910" evidence="2">
    <location>
        <begin position="25"/>
        <end position="278"/>
    </location>
</feature>
<keyword evidence="2" id="KW-0732">Signal</keyword>
<evidence type="ECO:0000313" key="4">
    <source>
        <dbReference type="Proteomes" id="UP000595894"/>
    </source>
</evidence>